<dbReference type="SUPFAM" id="SSF47323">
    <property type="entry name" value="Anticodon-binding domain of a subclass of class I aminoacyl-tRNA synthetases"/>
    <property type="match status" value="1"/>
</dbReference>
<protein>
    <recommendedName>
        <fullName evidence="10">Cysteine--tRNA ligase</fullName>
        <ecNumber evidence="10">6.1.1.16</ecNumber>
    </recommendedName>
    <alternativeName>
        <fullName evidence="10">Cysteinyl-tRNA synthetase</fullName>
        <shortName evidence="10">CysRS</shortName>
    </alternativeName>
</protein>
<dbReference type="InterPro" id="IPR009080">
    <property type="entry name" value="tRNAsynth_Ia_anticodon-bd"/>
</dbReference>
<keyword evidence="6 10" id="KW-0862">Zinc</keyword>
<evidence type="ECO:0000256" key="2">
    <source>
        <dbReference type="ARBA" id="ARBA00011245"/>
    </source>
</evidence>
<feature type="short sequence motif" description="'HIGH' region" evidence="10">
    <location>
        <begin position="29"/>
        <end position="39"/>
    </location>
</feature>
<feature type="short sequence motif" description="'KMSKS' region" evidence="10">
    <location>
        <begin position="268"/>
        <end position="272"/>
    </location>
</feature>
<dbReference type="InterPro" id="IPR032678">
    <property type="entry name" value="tRNA-synt_1_cat_dom"/>
</dbReference>
<keyword evidence="7 10" id="KW-0067">ATP-binding</keyword>
<keyword evidence="9 10" id="KW-0030">Aminoacyl-tRNA synthetase</keyword>
<evidence type="ECO:0000256" key="8">
    <source>
        <dbReference type="ARBA" id="ARBA00022917"/>
    </source>
</evidence>
<comment type="cofactor">
    <cofactor evidence="10">
        <name>Zn(2+)</name>
        <dbReference type="ChEBI" id="CHEBI:29105"/>
    </cofactor>
    <text evidence="10">Binds 1 zinc ion per subunit.</text>
</comment>
<proteinExistence type="inferred from homology"/>
<dbReference type="Gene3D" id="3.40.50.620">
    <property type="entry name" value="HUPs"/>
    <property type="match status" value="1"/>
</dbReference>
<dbReference type="HAMAP" id="MF_00041">
    <property type="entry name" value="Cys_tRNA_synth"/>
    <property type="match status" value="1"/>
</dbReference>
<comment type="subcellular location">
    <subcellularLocation>
        <location evidence="10">Cytoplasm</location>
    </subcellularLocation>
</comment>
<dbReference type="PANTHER" id="PTHR10890:SF3">
    <property type="entry name" value="CYSTEINE--TRNA LIGASE, CYTOPLASMIC"/>
    <property type="match status" value="1"/>
</dbReference>
<evidence type="ECO:0000256" key="7">
    <source>
        <dbReference type="ARBA" id="ARBA00022840"/>
    </source>
</evidence>
<feature type="binding site" evidence="10">
    <location>
        <position position="27"/>
    </location>
    <ligand>
        <name>Zn(2+)</name>
        <dbReference type="ChEBI" id="CHEBI:29105"/>
    </ligand>
</feature>
<dbReference type="CDD" id="cd00672">
    <property type="entry name" value="CysRS_core"/>
    <property type="match status" value="1"/>
</dbReference>
<name>A0A0S4XM69_9BACT</name>
<comment type="similarity">
    <text evidence="1 10">Belongs to the class-I aminoacyl-tRNA synthetase family.</text>
</comment>
<evidence type="ECO:0000256" key="5">
    <source>
        <dbReference type="ARBA" id="ARBA00022741"/>
    </source>
</evidence>
<dbReference type="GO" id="GO:0008270">
    <property type="term" value="F:zinc ion binding"/>
    <property type="evidence" value="ECO:0007669"/>
    <property type="project" value="UniProtKB-UniRule"/>
</dbReference>
<dbReference type="InterPro" id="IPR015803">
    <property type="entry name" value="Cys-tRNA-ligase"/>
</dbReference>
<evidence type="ECO:0000256" key="1">
    <source>
        <dbReference type="ARBA" id="ARBA00005594"/>
    </source>
</evidence>
<feature type="binding site" evidence="10">
    <location>
        <position position="271"/>
    </location>
    <ligand>
        <name>ATP</name>
        <dbReference type="ChEBI" id="CHEBI:30616"/>
    </ligand>
</feature>
<feature type="binding site" evidence="10">
    <location>
        <position position="236"/>
    </location>
    <ligand>
        <name>Zn(2+)</name>
        <dbReference type="ChEBI" id="CHEBI:29105"/>
    </ligand>
</feature>
<dbReference type="NCBIfam" id="TIGR00435">
    <property type="entry name" value="cysS"/>
    <property type="match status" value="1"/>
</dbReference>
<evidence type="ECO:0000313" key="12">
    <source>
        <dbReference type="EMBL" id="CUV65396.1"/>
    </source>
</evidence>
<organism evidence="12">
    <name type="scientific">Sulfurovum sp. enrichment culture clone C5</name>
    <dbReference type="NCBI Taxonomy" id="497650"/>
    <lineage>
        <taxon>Bacteria</taxon>
        <taxon>Pseudomonadati</taxon>
        <taxon>Campylobacterota</taxon>
        <taxon>Epsilonproteobacteria</taxon>
        <taxon>Campylobacterales</taxon>
        <taxon>Sulfurovaceae</taxon>
        <taxon>Sulfurovum</taxon>
        <taxon>environmental samples</taxon>
    </lineage>
</organism>
<dbReference type="Gene3D" id="1.20.120.1910">
    <property type="entry name" value="Cysteine-tRNA ligase, C-terminal anti-codon recognition domain"/>
    <property type="match status" value="1"/>
</dbReference>
<evidence type="ECO:0000256" key="3">
    <source>
        <dbReference type="ARBA" id="ARBA00022598"/>
    </source>
</evidence>
<dbReference type="Pfam" id="PF01406">
    <property type="entry name" value="tRNA-synt_1e"/>
    <property type="match status" value="1"/>
</dbReference>
<evidence type="ECO:0000256" key="9">
    <source>
        <dbReference type="ARBA" id="ARBA00023146"/>
    </source>
</evidence>
<comment type="catalytic activity">
    <reaction evidence="10">
        <text>tRNA(Cys) + L-cysteine + ATP = L-cysteinyl-tRNA(Cys) + AMP + diphosphate</text>
        <dbReference type="Rhea" id="RHEA:17773"/>
        <dbReference type="Rhea" id="RHEA-COMP:9661"/>
        <dbReference type="Rhea" id="RHEA-COMP:9679"/>
        <dbReference type="ChEBI" id="CHEBI:30616"/>
        <dbReference type="ChEBI" id="CHEBI:33019"/>
        <dbReference type="ChEBI" id="CHEBI:35235"/>
        <dbReference type="ChEBI" id="CHEBI:78442"/>
        <dbReference type="ChEBI" id="CHEBI:78517"/>
        <dbReference type="ChEBI" id="CHEBI:456215"/>
        <dbReference type="EC" id="6.1.1.16"/>
    </reaction>
</comment>
<keyword evidence="4 10" id="KW-0479">Metal-binding</keyword>
<accession>A0A0S4XM69</accession>
<evidence type="ECO:0000256" key="10">
    <source>
        <dbReference type="HAMAP-Rule" id="MF_00041"/>
    </source>
</evidence>
<keyword evidence="3 10" id="KW-0436">Ligase</keyword>
<dbReference type="InterPro" id="IPR014729">
    <property type="entry name" value="Rossmann-like_a/b/a_fold"/>
</dbReference>
<dbReference type="GO" id="GO:0004817">
    <property type="term" value="F:cysteine-tRNA ligase activity"/>
    <property type="evidence" value="ECO:0007669"/>
    <property type="project" value="UniProtKB-UniRule"/>
</dbReference>
<dbReference type="AlphaFoldDB" id="A0A0S4XM69"/>
<keyword evidence="10" id="KW-0963">Cytoplasm</keyword>
<dbReference type="EC" id="6.1.1.16" evidence="10"/>
<dbReference type="SUPFAM" id="SSF52374">
    <property type="entry name" value="Nucleotidylyl transferase"/>
    <property type="match status" value="1"/>
</dbReference>
<reference evidence="12" key="1">
    <citation type="submission" date="2015-11" db="EMBL/GenBank/DDBJ databases">
        <authorList>
            <person name="Zhang Y."/>
            <person name="Guo Z."/>
        </authorList>
    </citation>
    <scope>NUCLEOTIDE SEQUENCE</scope>
    <source>
        <strain evidence="12">BN30871</strain>
    </source>
</reference>
<feature type="binding site" evidence="10">
    <location>
        <position position="240"/>
    </location>
    <ligand>
        <name>Zn(2+)</name>
        <dbReference type="ChEBI" id="CHEBI:29105"/>
    </ligand>
</feature>
<gene>
    <name evidence="10 12" type="primary">cysS</name>
    <name evidence="12" type="ORF">BN3087_330011</name>
</gene>
<evidence type="ECO:0000259" key="11">
    <source>
        <dbReference type="Pfam" id="PF01406"/>
    </source>
</evidence>
<sequence length="465" mass="53569">MYIFDSIKKEKVEFVPLVPDAVTMYVCGPTVYDDAHLGHARSSLSFDMLFRTFKTLGYEVNFIRNFTDIDDKIIKKMQDSSKSLKEITEHYIQRYNEDMDAIGITHPTLAPKATQNLEAMIEMIENLLKKDIAYKISNGDIYFDTSKDKLYGKLSNKVSDDTLSRIESVSEKRNQKDFALWKACDEKDIVCFEASFGKGRPGWHIECSAMIQKHTKPVDGYSIDIHGGGADLLFPHHENEASQSRCATGHELAKYWMHNGFVQIDGEKMSKSLGNSFFLKDTLKIYDGEIVRFYLSSVHYRNDFNFNEEDLLNSKKRLDKLYRLKKRVFDITAGEPNLEFKKSLLDAMSDDLNISVALSIIDEMIVKSNEQLDLNINDKNAKKEIMANIDFINQLLGFGYQNPFLYFQLGIEPQLAEKIDNLIKQRMTAKLERNFELADKIRDELKSMDINIMDTTNGTLWEKIS</sequence>
<dbReference type="GO" id="GO:0006423">
    <property type="term" value="P:cysteinyl-tRNA aminoacylation"/>
    <property type="evidence" value="ECO:0007669"/>
    <property type="project" value="UniProtKB-UniRule"/>
</dbReference>
<dbReference type="GO" id="GO:0005829">
    <property type="term" value="C:cytosol"/>
    <property type="evidence" value="ECO:0007669"/>
    <property type="project" value="TreeGrafter"/>
</dbReference>
<evidence type="ECO:0000256" key="4">
    <source>
        <dbReference type="ARBA" id="ARBA00022723"/>
    </source>
</evidence>
<dbReference type="GO" id="GO:0005524">
    <property type="term" value="F:ATP binding"/>
    <property type="evidence" value="ECO:0007669"/>
    <property type="project" value="UniProtKB-UniRule"/>
</dbReference>
<keyword evidence="5 10" id="KW-0547">Nucleotide-binding</keyword>
<comment type="subunit">
    <text evidence="2 10">Monomer.</text>
</comment>
<dbReference type="PANTHER" id="PTHR10890">
    <property type="entry name" value="CYSTEINYL-TRNA SYNTHETASE"/>
    <property type="match status" value="1"/>
</dbReference>
<feature type="domain" description="tRNA synthetases class I catalytic" evidence="11">
    <location>
        <begin position="14"/>
        <end position="315"/>
    </location>
</feature>
<dbReference type="PRINTS" id="PR00983">
    <property type="entry name" value="TRNASYNTHCYS"/>
</dbReference>
<dbReference type="EMBL" id="FAXN01000033">
    <property type="protein sequence ID" value="CUV65396.1"/>
    <property type="molecule type" value="Genomic_DNA"/>
</dbReference>
<feature type="binding site" evidence="10">
    <location>
        <position position="207"/>
    </location>
    <ligand>
        <name>Zn(2+)</name>
        <dbReference type="ChEBI" id="CHEBI:29105"/>
    </ligand>
</feature>
<keyword evidence="8 10" id="KW-0648">Protein biosynthesis</keyword>
<evidence type="ECO:0000256" key="6">
    <source>
        <dbReference type="ARBA" id="ARBA00022833"/>
    </source>
</evidence>
<dbReference type="InterPro" id="IPR024909">
    <property type="entry name" value="Cys-tRNA/MSH_ligase"/>
</dbReference>